<evidence type="ECO:0000313" key="3">
    <source>
        <dbReference type="Proteomes" id="UP000183287"/>
    </source>
</evidence>
<dbReference type="Pfam" id="PF00881">
    <property type="entry name" value="Nitroreductase"/>
    <property type="match status" value="1"/>
</dbReference>
<dbReference type="RefSeq" id="WP_083398533.1">
    <property type="nucleotide sequence ID" value="NZ_FOUB01000054.1"/>
</dbReference>
<dbReference type="InterPro" id="IPR029479">
    <property type="entry name" value="Nitroreductase"/>
</dbReference>
<feature type="domain" description="Nitroreductase" evidence="1">
    <location>
        <begin position="30"/>
        <end position="205"/>
    </location>
</feature>
<sequence>MAQRRAPQSEIIALPKPALTGSTSLEQLLAKRRSIREYPATTLKLAEIGQLLWAAQGITHPHGYRTAPSAGALYPLQLYLVVGTVQDLVPAVYGYDPDRHYLVLMQGGDRRSLLTSATFGQDWLVNAAAIVVFAADYKRTTRKYGERDKRYVHIEAGHVAENLFLQANALDLTTVIVGAFDDEEVANVLRLPMQEQPLILMPIGRQQ</sequence>
<proteinExistence type="predicted"/>
<dbReference type="Gene3D" id="3.40.109.10">
    <property type="entry name" value="NADH Oxidase"/>
    <property type="match status" value="1"/>
</dbReference>
<evidence type="ECO:0000259" key="1">
    <source>
        <dbReference type="Pfam" id="PF00881"/>
    </source>
</evidence>
<name>A0A1I4TT18_9PROT</name>
<dbReference type="PANTHER" id="PTHR43745">
    <property type="entry name" value="NITROREDUCTASE MJ1384-RELATED"/>
    <property type="match status" value="1"/>
</dbReference>
<dbReference type="EMBL" id="FOUB01000054">
    <property type="protein sequence ID" value="SFM79683.1"/>
    <property type="molecule type" value="Genomic_DNA"/>
</dbReference>
<dbReference type="InterPro" id="IPR020051">
    <property type="entry name" value="SagB-type_dehydrogenase"/>
</dbReference>
<keyword evidence="3" id="KW-1185">Reference proteome</keyword>
<accession>A0A1I4TT18</accession>
<dbReference type="AlphaFoldDB" id="A0A1I4TT18"/>
<dbReference type="SUPFAM" id="SSF55469">
    <property type="entry name" value="FMN-dependent nitroreductase-like"/>
    <property type="match status" value="1"/>
</dbReference>
<dbReference type="InterPro" id="IPR000415">
    <property type="entry name" value="Nitroreductase-like"/>
</dbReference>
<gene>
    <name evidence="2" type="ORF">SAMN05421863_105413</name>
</gene>
<dbReference type="NCBIfam" id="TIGR03605">
    <property type="entry name" value="antibiot_sagB"/>
    <property type="match status" value="1"/>
</dbReference>
<protein>
    <submittedName>
        <fullName evidence="2">SagB-type dehydrogenase domain-containing protein</fullName>
    </submittedName>
</protein>
<organism evidence="2 3">
    <name type="scientific">Nitrosomonas communis</name>
    <dbReference type="NCBI Taxonomy" id="44574"/>
    <lineage>
        <taxon>Bacteria</taxon>
        <taxon>Pseudomonadati</taxon>
        <taxon>Pseudomonadota</taxon>
        <taxon>Betaproteobacteria</taxon>
        <taxon>Nitrosomonadales</taxon>
        <taxon>Nitrosomonadaceae</taxon>
        <taxon>Nitrosomonas</taxon>
    </lineage>
</organism>
<dbReference type="STRING" id="44574.AAW31_13010"/>
<dbReference type="CDD" id="cd02142">
    <property type="entry name" value="McbC_SagB-like_oxidoreductase"/>
    <property type="match status" value="1"/>
</dbReference>
<dbReference type="GO" id="GO:0016491">
    <property type="term" value="F:oxidoreductase activity"/>
    <property type="evidence" value="ECO:0007669"/>
    <property type="project" value="InterPro"/>
</dbReference>
<evidence type="ECO:0000313" key="2">
    <source>
        <dbReference type="EMBL" id="SFM79683.1"/>
    </source>
</evidence>
<dbReference type="PANTHER" id="PTHR43745:SF2">
    <property type="entry name" value="NITROREDUCTASE MJ1384-RELATED"/>
    <property type="match status" value="1"/>
</dbReference>
<dbReference type="InterPro" id="IPR052544">
    <property type="entry name" value="Bacteriocin_Proc_Enz"/>
</dbReference>
<dbReference type="Proteomes" id="UP000183287">
    <property type="component" value="Unassembled WGS sequence"/>
</dbReference>
<reference evidence="3" key="1">
    <citation type="submission" date="2016-10" db="EMBL/GenBank/DDBJ databases">
        <authorList>
            <person name="Varghese N."/>
            <person name="Submissions S."/>
        </authorList>
    </citation>
    <scope>NUCLEOTIDE SEQUENCE [LARGE SCALE GENOMIC DNA]</scope>
    <source>
        <strain evidence="3">Nm44</strain>
    </source>
</reference>
<dbReference type="OrthoDB" id="3723182at2"/>